<dbReference type="Pfam" id="PF00501">
    <property type="entry name" value="AMP-binding"/>
    <property type="match status" value="1"/>
</dbReference>
<dbReference type="RefSeq" id="WP_165909925.1">
    <property type="nucleotide sequence ID" value="NZ_JBHUNN010000002.1"/>
</dbReference>
<dbReference type="AlphaFoldDB" id="A0A4R2GUC5"/>
<keyword evidence="4" id="KW-0067">ATP-binding</keyword>
<dbReference type="Proteomes" id="UP000294881">
    <property type="component" value="Unassembled WGS sequence"/>
</dbReference>
<comment type="caution">
    <text evidence="7">The sequence shown here is derived from an EMBL/GenBank/DDBJ whole genome shotgun (WGS) entry which is preliminary data.</text>
</comment>
<comment type="similarity">
    <text evidence="1">Belongs to the ATP-dependent AMP-binding enzyme family.</text>
</comment>
<name>A0A4R2GUC5_9HYPH</name>
<protein>
    <submittedName>
        <fullName evidence="7">Crotonobetaine/carnitine-CoA ligase</fullName>
    </submittedName>
</protein>
<dbReference type="EMBL" id="SLWL01000004">
    <property type="protein sequence ID" value="TCO14289.1"/>
    <property type="molecule type" value="Genomic_DNA"/>
</dbReference>
<keyword evidence="8" id="KW-1185">Reference proteome</keyword>
<dbReference type="PANTHER" id="PTHR43107">
    <property type="entry name" value="LONG-CHAIN FATTY ACID TRANSPORT PROTEIN"/>
    <property type="match status" value="1"/>
</dbReference>
<dbReference type="InterPro" id="IPR020845">
    <property type="entry name" value="AMP-binding_CS"/>
</dbReference>
<dbReference type="GO" id="GO:0004467">
    <property type="term" value="F:long-chain fatty acid-CoA ligase activity"/>
    <property type="evidence" value="ECO:0007669"/>
    <property type="project" value="TreeGrafter"/>
</dbReference>
<dbReference type="PANTHER" id="PTHR43107:SF15">
    <property type="entry name" value="FATTY ACID TRANSPORT PROTEIN 3, ISOFORM A"/>
    <property type="match status" value="1"/>
</dbReference>
<evidence type="ECO:0000256" key="2">
    <source>
        <dbReference type="ARBA" id="ARBA00022598"/>
    </source>
</evidence>
<dbReference type="SUPFAM" id="SSF56801">
    <property type="entry name" value="Acetyl-CoA synthetase-like"/>
    <property type="match status" value="1"/>
</dbReference>
<organism evidence="7 8">
    <name type="scientific">Camelimonas lactis</name>
    <dbReference type="NCBI Taxonomy" id="659006"/>
    <lineage>
        <taxon>Bacteria</taxon>
        <taxon>Pseudomonadati</taxon>
        <taxon>Pseudomonadota</taxon>
        <taxon>Alphaproteobacteria</taxon>
        <taxon>Hyphomicrobiales</taxon>
        <taxon>Chelatococcaceae</taxon>
        <taxon>Camelimonas</taxon>
    </lineage>
</organism>
<keyword evidence="2 7" id="KW-0436">Ligase</keyword>
<evidence type="ECO:0000256" key="1">
    <source>
        <dbReference type="ARBA" id="ARBA00006432"/>
    </source>
</evidence>
<feature type="domain" description="AMP-dependent synthetase/ligase" evidence="5">
    <location>
        <begin position="20"/>
        <end position="388"/>
    </location>
</feature>
<evidence type="ECO:0000256" key="3">
    <source>
        <dbReference type="ARBA" id="ARBA00022741"/>
    </source>
</evidence>
<sequence length="536" mass="58361">MTIYPDDPARWILPEVAAFQARQRPEKTFVRMVDGDAMSFAEAHAAGELVAGFLHHLGVDPGDRVAVLARNSLDLIRAWLGLGRLGAAFVVLNTELKGAFLEHQLVNCAARVAIVGADLLPVLIEIAPRLPKLETVIIADPDSAEAPADLASAGWRVIDFAGWRDAERWQGPTPRAHDIAAVMYTSGTTGPAKGVLMPHAHCFLYGYGAADNLAVTADDVYYIVLPLFHANGLLMQLYCCLITGATAVVRRRFSATAWLDDVRRYGATITNSLGVVSAFVVDTPPRPEDRDHKLRLILCAPNPAEHVPVWHERFGVPAVSSGFGMTENNIISWGGATDSKPGSAGKPYARFFEVSIRDPDTDAELGPGQTGEITSRPKLPWTMMAGYLGLPDKTMEAWRNLWFHTGDAGYIDEDGNLFFVDRIKDCIRRRGENISSWEVEQAVLRLEGVAEVAAYAVAADIAGGEDEVMLAVVAAPGARLTPQQIAAHTDSEVPRFARPRFIDIVAALPKTPTEKVRKAELRKTGVSAETWDREKA</sequence>
<evidence type="ECO:0000256" key="4">
    <source>
        <dbReference type="ARBA" id="ARBA00022840"/>
    </source>
</evidence>
<dbReference type="InterPro" id="IPR025110">
    <property type="entry name" value="AMP-bd_C"/>
</dbReference>
<evidence type="ECO:0000259" key="6">
    <source>
        <dbReference type="Pfam" id="PF13193"/>
    </source>
</evidence>
<proteinExistence type="inferred from homology"/>
<feature type="domain" description="AMP-binding enzyme C-terminal" evidence="6">
    <location>
        <begin position="438"/>
        <end position="515"/>
    </location>
</feature>
<dbReference type="InterPro" id="IPR042099">
    <property type="entry name" value="ANL_N_sf"/>
</dbReference>
<dbReference type="GO" id="GO:0005886">
    <property type="term" value="C:plasma membrane"/>
    <property type="evidence" value="ECO:0007669"/>
    <property type="project" value="TreeGrafter"/>
</dbReference>
<reference evidence="7 8" key="1">
    <citation type="submission" date="2019-03" db="EMBL/GenBank/DDBJ databases">
        <title>Genomic Encyclopedia of Type Strains, Phase IV (KMG-IV): sequencing the most valuable type-strain genomes for metagenomic binning, comparative biology and taxonomic classification.</title>
        <authorList>
            <person name="Goeker M."/>
        </authorList>
    </citation>
    <scope>NUCLEOTIDE SEQUENCE [LARGE SCALE GENOMIC DNA]</scope>
    <source>
        <strain evidence="7 8">DSM 22958</strain>
    </source>
</reference>
<dbReference type="PROSITE" id="PS00455">
    <property type="entry name" value="AMP_BINDING"/>
    <property type="match status" value="1"/>
</dbReference>
<dbReference type="Gene3D" id="3.40.50.12780">
    <property type="entry name" value="N-terminal domain of ligase-like"/>
    <property type="match status" value="1"/>
</dbReference>
<evidence type="ECO:0000313" key="8">
    <source>
        <dbReference type="Proteomes" id="UP000294881"/>
    </source>
</evidence>
<dbReference type="InterPro" id="IPR045851">
    <property type="entry name" value="AMP-bd_C_sf"/>
</dbReference>
<evidence type="ECO:0000313" key="7">
    <source>
        <dbReference type="EMBL" id="TCO14289.1"/>
    </source>
</evidence>
<dbReference type="InterPro" id="IPR000873">
    <property type="entry name" value="AMP-dep_synth/lig_dom"/>
</dbReference>
<dbReference type="GO" id="GO:0005324">
    <property type="term" value="F:long-chain fatty acid transmembrane transporter activity"/>
    <property type="evidence" value="ECO:0007669"/>
    <property type="project" value="TreeGrafter"/>
</dbReference>
<keyword evidence="3" id="KW-0547">Nucleotide-binding</keyword>
<dbReference type="Pfam" id="PF13193">
    <property type="entry name" value="AMP-binding_C"/>
    <property type="match status" value="1"/>
</dbReference>
<dbReference type="Gene3D" id="3.30.300.30">
    <property type="match status" value="1"/>
</dbReference>
<accession>A0A4R2GUC5</accession>
<evidence type="ECO:0000259" key="5">
    <source>
        <dbReference type="Pfam" id="PF00501"/>
    </source>
</evidence>
<gene>
    <name evidence="7" type="ORF">EV666_104242</name>
</gene>
<dbReference type="GO" id="GO:0044539">
    <property type="term" value="P:long-chain fatty acid import into cell"/>
    <property type="evidence" value="ECO:0007669"/>
    <property type="project" value="TreeGrafter"/>
</dbReference>
<dbReference type="GO" id="GO:0005524">
    <property type="term" value="F:ATP binding"/>
    <property type="evidence" value="ECO:0007669"/>
    <property type="project" value="UniProtKB-KW"/>
</dbReference>